<dbReference type="InterPro" id="IPR051127">
    <property type="entry name" value="Fungal_SecMet_Regulators"/>
</dbReference>
<protein>
    <submittedName>
        <fullName evidence="7">Fungal-specific transcription factor domain protein</fullName>
    </submittedName>
</protein>
<keyword evidence="1" id="KW-0479">Metal-binding</keyword>
<dbReference type="CDD" id="cd12148">
    <property type="entry name" value="fungal_TF_MHR"/>
    <property type="match status" value="1"/>
</dbReference>
<keyword evidence="8" id="KW-1185">Reference proteome</keyword>
<dbReference type="Proteomes" id="UP000799640">
    <property type="component" value="Unassembled WGS sequence"/>
</dbReference>
<name>A0A6G1I008_9PEZI</name>
<evidence type="ECO:0000256" key="5">
    <source>
        <dbReference type="SAM" id="MobiDB-lite"/>
    </source>
</evidence>
<dbReference type="EMBL" id="ML996693">
    <property type="protein sequence ID" value="KAF2401524.1"/>
    <property type="molecule type" value="Genomic_DNA"/>
</dbReference>
<evidence type="ECO:0000313" key="7">
    <source>
        <dbReference type="EMBL" id="KAF2401524.1"/>
    </source>
</evidence>
<evidence type="ECO:0000256" key="1">
    <source>
        <dbReference type="ARBA" id="ARBA00022723"/>
    </source>
</evidence>
<feature type="domain" description="Zn(2)-C6 fungal-type" evidence="6">
    <location>
        <begin position="39"/>
        <end position="68"/>
    </location>
</feature>
<dbReference type="OrthoDB" id="3971593at2759"/>
<dbReference type="GO" id="GO:0006351">
    <property type="term" value="P:DNA-templated transcription"/>
    <property type="evidence" value="ECO:0007669"/>
    <property type="project" value="InterPro"/>
</dbReference>
<evidence type="ECO:0000259" key="6">
    <source>
        <dbReference type="PROSITE" id="PS50048"/>
    </source>
</evidence>
<feature type="region of interest" description="Disordered" evidence="5">
    <location>
        <begin position="110"/>
        <end position="158"/>
    </location>
</feature>
<feature type="compositionally biased region" description="Polar residues" evidence="5">
    <location>
        <begin position="110"/>
        <end position="145"/>
    </location>
</feature>
<dbReference type="PROSITE" id="PS00463">
    <property type="entry name" value="ZN2_CY6_FUNGAL_1"/>
    <property type="match status" value="1"/>
</dbReference>
<keyword evidence="4" id="KW-0539">Nucleus</keyword>
<accession>A0A6G1I008</accession>
<evidence type="ECO:0000313" key="8">
    <source>
        <dbReference type="Proteomes" id="UP000799640"/>
    </source>
</evidence>
<dbReference type="GO" id="GO:0000981">
    <property type="term" value="F:DNA-binding transcription factor activity, RNA polymerase II-specific"/>
    <property type="evidence" value="ECO:0007669"/>
    <property type="project" value="InterPro"/>
</dbReference>
<dbReference type="InterPro" id="IPR036864">
    <property type="entry name" value="Zn2-C6_fun-type_DNA-bd_sf"/>
</dbReference>
<dbReference type="SMART" id="SM00066">
    <property type="entry name" value="GAL4"/>
    <property type="match status" value="1"/>
</dbReference>
<evidence type="ECO:0000256" key="3">
    <source>
        <dbReference type="ARBA" id="ARBA00023163"/>
    </source>
</evidence>
<dbReference type="GO" id="GO:0008270">
    <property type="term" value="F:zinc ion binding"/>
    <property type="evidence" value="ECO:0007669"/>
    <property type="project" value="InterPro"/>
</dbReference>
<proteinExistence type="predicted"/>
<dbReference type="AlphaFoldDB" id="A0A6G1I008"/>
<dbReference type="GO" id="GO:0000435">
    <property type="term" value="P:positive regulation of transcription from RNA polymerase II promoter by galactose"/>
    <property type="evidence" value="ECO:0007669"/>
    <property type="project" value="TreeGrafter"/>
</dbReference>
<sequence length="749" mass="82164">MEDEGNPTVSPEGTPPPKRKLSEGPQQQRAKRNRYISIACNECKRRKIKCNGQTPCHRCGNLQLECLYAPNCCNNFKDSKEFKDMLGHISSLQKQVDTLFSNMNALRSQIDSQTTPPVGSSPYSLHSLPRSISTAQPSNSASSGLSHARYPSNVQLHPNFRGPTSSAFNIGVAKTSLQNMGITEPDEGLEEGGTTQDGTPSVSPQRSQSSRLNSSECLKSHKDAIWMINKPEAIRLLNFWYDEMGTMYPLLDIDRVMKHASRLYDFVDAARRTGLMEPGMRGADAIHDDNTILLKLLIAIAMILEGSGKSDPGQKMFDGIRPQIEGLLFNTPTIQGVRILALSAMYSFHRDDEGAAWRMIGAASLMCIELGLHRHETYSQLFSTEEEKMAGVDLFWSVYVLDRRWSFGTGLPFTIQDADLDPMLIKPAPDATPYLAAMVAYSIIGTRVWQRVANLDAQQAGDSVEEVSYLDYQVLQWQNNLPDSLTYIAPGAAHPNPPTSRNNQRLRIILYLRANQMRIVIYRPVLHTSTSIAERMSHAKTAVAVAQDTIRVLTLMNQTTNFYRSHQVMFNYFLVSALAVLFLAVAHAPVEFSSCCRDEFYMALDLVRGMSADSYVSKRLWKMIKMLKDLGPRLGLNVRNTALDPVVDAHSTAAVAMAGLAGHQVDEMALYANGTSGIAMNNDSPNGMANDLTSLFEAAGGSYAGIMAGGSGGGYMTAGPGADGVSGEGLGSVFGNQDEISRILGSLFR</sequence>
<feature type="region of interest" description="Disordered" evidence="5">
    <location>
        <begin position="1"/>
        <end position="30"/>
    </location>
</feature>
<dbReference type="SMART" id="SM00906">
    <property type="entry name" value="Fungal_trans"/>
    <property type="match status" value="1"/>
</dbReference>
<dbReference type="Pfam" id="PF00172">
    <property type="entry name" value="Zn_clus"/>
    <property type="match status" value="1"/>
</dbReference>
<dbReference type="GO" id="GO:0000978">
    <property type="term" value="F:RNA polymerase II cis-regulatory region sequence-specific DNA binding"/>
    <property type="evidence" value="ECO:0007669"/>
    <property type="project" value="TreeGrafter"/>
</dbReference>
<dbReference type="InterPro" id="IPR007219">
    <property type="entry name" value="XnlR_reg_dom"/>
</dbReference>
<keyword evidence="2" id="KW-0805">Transcription regulation</keyword>
<organism evidence="7 8">
    <name type="scientific">Trichodelitschia bisporula</name>
    <dbReference type="NCBI Taxonomy" id="703511"/>
    <lineage>
        <taxon>Eukaryota</taxon>
        <taxon>Fungi</taxon>
        <taxon>Dikarya</taxon>
        <taxon>Ascomycota</taxon>
        <taxon>Pezizomycotina</taxon>
        <taxon>Dothideomycetes</taxon>
        <taxon>Dothideomycetes incertae sedis</taxon>
        <taxon>Phaeotrichales</taxon>
        <taxon>Phaeotrichaceae</taxon>
        <taxon>Trichodelitschia</taxon>
    </lineage>
</organism>
<dbReference type="PANTHER" id="PTHR47424">
    <property type="entry name" value="REGULATORY PROTEIN GAL4"/>
    <property type="match status" value="1"/>
</dbReference>
<keyword evidence="3" id="KW-0804">Transcription</keyword>
<dbReference type="Gene3D" id="4.10.240.10">
    <property type="entry name" value="Zn(2)-C6 fungal-type DNA-binding domain"/>
    <property type="match status" value="1"/>
</dbReference>
<reference evidence="7" key="1">
    <citation type="journal article" date="2020" name="Stud. Mycol.">
        <title>101 Dothideomycetes genomes: a test case for predicting lifestyles and emergence of pathogens.</title>
        <authorList>
            <person name="Haridas S."/>
            <person name="Albert R."/>
            <person name="Binder M."/>
            <person name="Bloem J."/>
            <person name="Labutti K."/>
            <person name="Salamov A."/>
            <person name="Andreopoulos B."/>
            <person name="Baker S."/>
            <person name="Barry K."/>
            <person name="Bills G."/>
            <person name="Bluhm B."/>
            <person name="Cannon C."/>
            <person name="Castanera R."/>
            <person name="Culley D."/>
            <person name="Daum C."/>
            <person name="Ezra D."/>
            <person name="Gonzalez J."/>
            <person name="Henrissat B."/>
            <person name="Kuo A."/>
            <person name="Liang C."/>
            <person name="Lipzen A."/>
            <person name="Lutzoni F."/>
            <person name="Magnuson J."/>
            <person name="Mondo S."/>
            <person name="Nolan M."/>
            <person name="Ohm R."/>
            <person name="Pangilinan J."/>
            <person name="Park H.-J."/>
            <person name="Ramirez L."/>
            <person name="Alfaro M."/>
            <person name="Sun H."/>
            <person name="Tritt A."/>
            <person name="Yoshinaga Y."/>
            <person name="Zwiers L.-H."/>
            <person name="Turgeon B."/>
            <person name="Goodwin S."/>
            <person name="Spatafora J."/>
            <person name="Crous P."/>
            <person name="Grigoriev I."/>
        </authorList>
    </citation>
    <scope>NUCLEOTIDE SEQUENCE</scope>
    <source>
        <strain evidence="7">CBS 262.69</strain>
    </source>
</reference>
<dbReference type="GO" id="GO:0005634">
    <property type="term" value="C:nucleus"/>
    <property type="evidence" value="ECO:0007669"/>
    <property type="project" value="TreeGrafter"/>
</dbReference>
<dbReference type="SUPFAM" id="SSF57701">
    <property type="entry name" value="Zn2/Cys6 DNA-binding domain"/>
    <property type="match status" value="1"/>
</dbReference>
<evidence type="ECO:0000256" key="4">
    <source>
        <dbReference type="ARBA" id="ARBA00023242"/>
    </source>
</evidence>
<dbReference type="PROSITE" id="PS50048">
    <property type="entry name" value="ZN2_CY6_FUNGAL_2"/>
    <property type="match status" value="1"/>
</dbReference>
<evidence type="ECO:0000256" key="2">
    <source>
        <dbReference type="ARBA" id="ARBA00023015"/>
    </source>
</evidence>
<dbReference type="InterPro" id="IPR001138">
    <property type="entry name" value="Zn2Cys6_DnaBD"/>
</dbReference>
<feature type="region of interest" description="Disordered" evidence="5">
    <location>
        <begin position="183"/>
        <end position="215"/>
    </location>
</feature>
<feature type="compositionally biased region" description="Low complexity" evidence="5">
    <location>
        <begin position="200"/>
        <end position="211"/>
    </location>
</feature>
<dbReference type="Pfam" id="PF04082">
    <property type="entry name" value="Fungal_trans"/>
    <property type="match status" value="1"/>
</dbReference>
<gene>
    <name evidence="7" type="ORF">EJ06DRAFT_529629</name>
</gene>
<dbReference type="CDD" id="cd00067">
    <property type="entry name" value="GAL4"/>
    <property type="match status" value="1"/>
</dbReference>
<dbReference type="PANTHER" id="PTHR47424:SF5">
    <property type="entry name" value="ZN(II)2CYS6 TRANSCRIPTION FACTOR (EUROFUNG)"/>
    <property type="match status" value="1"/>
</dbReference>